<dbReference type="PANTHER" id="PTHR34496">
    <property type="entry name" value="GLCNAC TRANSFERASE-RELATED"/>
    <property type="match status" value="1"/>
</dbReference>
<reference evidence="1 2" key="1">
    <citation type="submission" date="2014-05" db="EMBL/GenBank/DDBJ databases">
        <title>ATOL: Assembling a taxonomically balanced genome-scale reconstruction of the evolutionary history of the Enterobacteriaceae.</title>
        <authorList>
            <person name="Plunkett G.III."/>
            <person name="Neeno-Eckwall E.C."/>
            <person name="Glasner J.D."/>
            <person name="Perna N.T."/>
        </authorList>
    </citation>
    <scope>NUCLEOTIDE SEQUENCE [LARGE SCALE GENOMIC DNA]</scope>
    <source>
        <strain evidence="1 2">ATCC 33852</strain>
    </source>
</reference>
<dbReference type="CDD" id="cd00761">
    <property type="entry name" value="Glyco_tranf_GTA_type"/>
    <property type="match status" value="1"/>
</dbReference>
<dbReference type="Gene3D" id="3.90.550.10">
    <property type="entry name" value="Spore Coat Polysaccharide Biosynthesis Protein SpsA, Chain A"/>
    <property type="match status" value="1"/>
</dbReference>
<dbReference type="InterPro" id="IPR029044">
    <property type="entry name" value="Nucleotide-diphossugar_trans"/>
</dbReference>
<dbReference type="GeneID" id="78379509"/>
<dbReference type="Proteomes" id="UP000028640">
    <property type="component" value="Unassembled WGS sequence"/>
</dbReference>
<protein>
    <recommendedName>
        <fullName evidence="3">Glycosyltransferase</fullName>
    </recommendedName>
</protein>
<dbReference type="EMBL" id="JMPJ01000037">
    <property type="protein sequence ID" value="KFC83539.1"/>
    <property type="molecule type" value="Genomic_DNA"/>
</dbReference>
<sequence length="445" mass="51357">MQPGSTIFVSIASYRDPELIPTLHDMINNAEKPENLNIAIFWQDDNDITAFINQGMVKVETTTYRGYPLHELAFNRARISVISVHYYQSQGACWARYMAEGLFADQDYFLQIDSHCRFIPHWDREMVAMLNSLREKSARPVLSSYPPGYIPGEDDNRTTYVSRLIAKSFTTDGMVQMGSVPFNHNTPLRCGYLAGGFIFADGTFARDVPNDPEIFFMGEEIAMAARAFTHGYDIYAPHRILLWHFYTRKEHSKVWGDHSNEAKKNGAVEMAWWERDKVAKSRVRKLLGATDEICDLGRYSLGNQRILQEFEYRIGANFQQRTLHPEVIGKDRISYFAELPQSHEQWLKALIFVNLKTLKIDKSEADFLREDVDFWHIGVYTPDNVELMTKQVDINNMKGVITPVDDSSFEVKLTFNTETSPSSRMIRICPYIRAHGWGDTLEKNW</sequence>
<dbReference type="InterPro" id="IPR021067">
    <property type="entry name" value="Glycosyltransferase"/>
</dbReference>
<dbReference type="eggNOG" id="COG1216">
    <property type="taxonomic scope" value="Bacteria"/>
</dbReference>
<organism evidence="1 2">
    <name type="scientific">Ewingella americana (strain ATCC 33852 / DSM 4580 / CCUG 14506 / JCM 5911 / LMG 7869 / NCTC 12157 / CDC 1468-78)</name>
    <dbReference type="NCBI Taxonomy" id="910964"/>
    <lineage>
        <taxon>Bacteria</taxon>
        <taxon>Pseudomonadati</taxon>
        <taxon>Pseudomonadota</taxon>
        <taxon>Gammaproteobacteria</taxon>
        <taxon>Enterobacterales</taxon>
        <taxon>Yersiniaceae</taxon>
        <taxon>Ewingella</taxon>
    </lineage>
</organism>
<comment type="caution">
    <text evidence="1">The sequence shown here is derived from an EMBL/GenBank/DDBJ whole genome shotgun (WGS) entry which is preliminary data.</text>
</comment>
<dbReference type="Pfam" id="PF11397">
    <property type="entry name" value="GlcNAc"/>
    <property type="match status" value="2"/>
</dbReference>
<gene>
    <name evidence="1" type="ORF">GEAM_1167</name>
</gene>
<dbReference type="OrthoDB" id="8738370at2"/>
<name>A0A085GIJ4_EWIA3</name>
<dbReference type="RefSeq" id="WP_034789437.1">
    <property type="nucleotide sequence ID" value="NZ_JMPJ01000037.1"/>
</dbReference>
<dbReference type="PANTHER" id="PTHR34496:SF10">
    <property type="entry name" value="GLCNAC TRANSFERASE"/>
    <property type="match status" value="1"/>
</dbReference>
<proteinExistence type="predicted"/>
<keyword evidence="2" id="KW-1185">Reference proteome</keyword>
<dbReference type="AlphaFoldDB" id="A0A085GIJ4"/>
<evidence type="ECO:0008006" key="3">
    <source>
        <dbReference type="Google" id="ProtNLM"/>
    </source>
</evidence>
<dbReference type="SUPFAM" id="SSF53448">
    <property type="entry name" value="Nucleotide-diphospho-sugar transferases"/>
    <property type="match status" value="1"/>
</dbReference>
<dbReference type="STRING" id="910964.GEAM_1167"/>
<evidence type="ECO:0000313" key="1">
    <source>
        <dbReference type="EMBL" id="KFC83539.1"/>
    </source>
</evidence>
<evidence type="ECO:0000313" key="2">
    <source>
        <dbReference type="Proteomes" id="UP000028640"/>
    </source>
</evidence>
<accession>A0A085GIJ4</accession>